<keyword evidence="6 8" id="KW-0694">RNA-binding</keyword>
<proteinExistence type="inferred from homology"/>
<sequence length="303" mass="33760">MYLKENIKMAQTIDIANPTRTQAILNEYGLRAKKKFGQNFLTDLNVLHNIVEAAEITAEDYVIEIGPGIGALTEQLARSAKKVLAFEIDSQMVEVLADTLKPYDNVKVIENDVLKVDLAKIISEEFGDNAHVKIVANLPYYITTPILIQLLRSNINWDNIVVMMQREVADRLNAAVGTKSYGVLTLTIQYFAQATLAIKVPASSFNPSPNVDSAVVKLTPLKPTTIVENVGKLFGVIKGSFSHRRKSLWNNMLQTYGKDAGTKEQLTVALKSAQIDPAIRAERLNLEQFTQLYLVLRDQNLTQ</sequence>
<evidence type="ECO:0000256" key="9">
    <source>
        <dbReference type="PROSITE-ProRule" id="PRU01026"/>
    </source>
</evidence>
<keyword evidence="5 8" id="KW-0949">S-adenosyl-L-methionine</keyword>
<dbReference type="InterPro" id="IPR029063">
    <property type="entry name" value="SAM-dependent_MTases_sf"/>
</dbReference>
<dbReference type="InterPro" id="IPR020598">
    <property type="entry name" value="rRNA_Ade_methylase_Trfase_N"/>
</dbReference>
<dbReference type="GO" id="GO:0052908">
    <property type="term" value="F:16S rRNA (adenine(1518)-N(6)/adenine(1519)-N(6))-dimethyltransferase activity"/>
    <property type="evidence" value="ECO:0007669"/>
    <property type="project" value="UniProtKB-EC"/>
</dbReference>
<evidence type="ECO:0000256" key="8">
    <source>
        <dbReference type="HAMAP-Rule" id="MF_00607"/>
    </source>
</evidence>
<dbReference type="GO" id="GO:0052910">
    <property type="term" value="F:23S rRNA (adenine(2085)-N(6))-dimethyltransferase activity"/>
    <property type="evidence" value="ECO:0007669"/>
    <property type="project" value="UniProtKB-EC"/>
</dbReference>
<evidence type="ECO:0000256" key="4">
    <source>
        <dbReference type="ARBA" id="ARBA00022679"/>
    </source>
</evidence>
<protein>
    <recommendedName>
        <fullName evidence="8">Ribosomal RNA small subunit methyltransferase A</fullName>
        <ecNumber evidence="8">2.1.1.182</ecNumber>
    </recommendedName>
    <alternativeName>
        <fullName evidence="8">16S rRNA (adenine(1518)-N(6)/adenine(1519)-N(6))-dimethyltransferase</fullName>
    </alternativeName>
    <alternativeName>
        <fullName evidence="8">16S rRNA dimethyladenosine transferase</fullName>
    </alternativeName>
    <alternativeName>
        <fullName evidence="8">16S rRNA dimethylase</fullName>
    </alternativeName>
    <alternativeName>
        <fullName evidence="8">S-adenosylmethionine-6-N', N'-adenosyl(rRNA) dimethyltransferase</fullName>
    </alternativeName>
</protein>
<dbReference type="CDD" id="cd02440">
    <property type="entry name" value="AdoMet_MTases"/>
    <property type="match status" value="1"/>
</dbReference>
<dbReference type="PROSITE" id="PS51689">
    <property type="entry name" value="SAM_RNA_A_N6_MT"/>
    <property type="match status" value="1"/>
</dbReference>
<reference evidence="11 12" key="1">
    <citation type="submission" date="2009-04" db="EMBL/GenBank/DDBJ databases">
        <authorList>
            <person name="Qin X."/>
            <person name="Bachman B."/>
            <person name="Battles P."/>
            <person name="Bell A."/>
            <person name="Bess C."/>
            <person name="Bickham C."/>
            <person name="Chaboub L."/>
            <person name="Chen D."/>
            <person name="Coyle M."/>
            <person name="Deiros D.R."/>
            <person name="Dinh H."/>
            <person name="Forbes L."/>
            <person name="Fowler G."/>
            <person name="Francisco L."/>
            <person name="Fu Q."/>
            <person name="Gubbala S."/>
            <person name="Hale W."/>
            <person name="Han Y."/>
            <person name="Hemphill L."/>
            <person name="Highlander S.K."/>
            <person name="Hirani K."/>
            <person name="Hogues M."/>
            <person name="Jackson L."/>
            <person name="Jakkamsetti A."/>
            <person name="Javaid M."/>
            <person name="Jiang H."/>
            <person name="Korchina V."/>
            <person name="Kovar C."/>
            <person name="Lara F."/>
            <person name="Lee S."/>
            <person name="Mata R."/>
            <person name="Mathew T."/>
            <person name="Moen C."/>
            <person name="Morales K."/>
            <person name="Munidasa M."/>
            <person name="Nazareth L."/>
            <person name="Ngo R."/>
            <person name="Nguyen L."/>
            <person name="Okwuonu G."/>
            <person name="Ongeri F."/>
            <person name="Patil S."/>
            <person name="Petrosino J."/>
            <person name="Pham C."/>
            <person name="Pham P."/>
            <person name="Pu L.-L."/>
            <person name="Puazo M."/>
            <person name="Raj R."/>
            <person name="Reid J."/>
            <person name="Rouhana J."/>
            <person name="Saada N."/>
            <person name="Shang Y."/>
            <person name="Simmons D."/>
            <person name="Thornton R."/>
            <person name="Warren J."/>
            <person name="Weissenberger G."/>
            <person name="Zhang J."/>
            <person name="Zhang L."/>
            <person name="Zhou C."/>
            <person name="Zhu D."/>
            <person name="Muzny D."/>
            <person name="Worley K."/>
            <person name="Gibbs R."/>
        </authorList>
    </citation>
    <scope>NUCLEOTIDE SEQUENCE [LARGE SCALE GENOMIC DNA]</scope>
    <source>
        <strain evidence="11 12">ATCC 19254</strain>
    </source>
</reference>
<dbReference type="Gene3D" id="3.40.50.150">
    <property type="entry name" value="Vaccinia Virus protein VP39"/>
    <property type="match status" value="1"/>
</dbReference>
<dbReference type="PROSITE" id="PS01131">
    <property type="entry name" value="RRNA_A_DIMETH"/>
    <property type="match status" value="1"/>
</dbReference>
<dbReference type="HAMAP" id="MF_00607">
    <property type="entry name" value="16SrRNA_methyltr_A"/>
    <property type="match status" value="1"/>
</dbReference>
<organism evidence="11 12">
    <name type="scientific">Leuconostoc mesenteroides subsp. cremoris ATCC 19254</name>
    <dbReference type="NCBI Taxonomy" id="586220"/>
    <lineage>
        <taxon>Bacteria</taxon>
        <taxon>Bacillati</taxon>
        <taxon>Bacillota</taxon>
        <taxon>Bacilli</taxon>
        <taxon>Lactobacillales</taxon>
        <taxon>Lactobacillaceae</taxon>
        <taxon>Leuconostoc</taxon>
    </lineage>
</organism>
<name>C2KK95_LEUMC</name>
<evidence type="ECO:0000256" key="7">
    <source>
        <dbReference type="ARBA" id="ARBA00049167"/>
    </source>
</evidence>
<feature type="binding site" evidence="8 9">
    <location>
        <position position="41"/>
    </location>
    <ligand>
        <name>S-adenosyl-L-methionine</name>
        <dbReference type="ChEBI" id="CHEBI:59789"/>
    </ligand>
</feature>
<dbReference type="HOGENOM" id="CLU_041220_0_0_9"/>
<dbReference type="EC" id="2.1.1.182" evidence="8"/>
<dbReference type="InterPro" id="IPR023165">
    <property type="entry name" value="rRNA_Ade_diMease-like_C"/>
</dbReference>
<evidence type="ECO:0000259" key="10">
    <source>
        <dbReference type="SMART" id="SM00650"/>
    </source>
</evidence>
<gene>
    <name evidence="8" type="primary">rsmA</name>
    <name evidence="8 11" type="synonym">ksgA</name>
    <name evidence="11" type="ORF">HMPREF0555_1061</name>
</gene>
<dbReference type="Proteomes" id="UP000004283">
    <property type="component" value="Unassembled WGS sequence"/>
</dbReference>
<comment type="catalytic activity">
    <reaction evidence="8">
        <text>adenosine(1518)/adenosine(1519) in 16S rRNA + 4 S-adenosyl-L-methionine = N(6)-dimethyladenosine(1518)/N(6)-dimethyladenosine(1519) in 16S rRNA + 4 S-adenosyl-L-homocysteine + 4 H(+)</text>
        <dbReference type="Rhea" id="RHEA:19609"/>
        <dbReference type="Rhea" id="RHEA-COMP:10232"/>
        <dbReference type="Rhea" id="RHEA-COMP:10233"/>
        <dbReference type="ChEBI" id="CHEBI:15378"/>
        <dbReference type="ChEBI" id="CHEBI:57856"/>
        <dbReference type="ChEBI" id="CHEBI:59789"/>
        <dbReference type="ChEBI" id="CHEBI:74411"/>
        <dbReference type="ChEBI" id="CHEBI:74493"/>
        <dbReference type="EC" id="2.1.1.182"/>
    </reaction>
</comment>
<dbReference type="InterPro" id="IPR011530">
    <property type="entry name" value="rRNA_adenine_dimethylase"/>
</dbReference>
<dbReference type="SMART" id="SM00650">
    <property type="entry name" value="rADc"/>
    <property type="match status" value="1"/>
</dbReference>
<evidence type="ECO:0000313" key="12">
    <source>
        <dbReference type="Proteomes" id="UP000004283"/>
    </source>
</evidence>
<evidence type="ECO:0000256" key="3">
    <source>
        <dbReference type="ARBA" id="ARBA00022603"/>
    </source>
</evidence>
<dbReference type="SUPFAM" id="SSF53335">
    <property type="entry name" value="S-adenosyl-L-methionine-dependent methyltransferases"/>
    <property type="match status" value="1"/>
</dbReference>
<dbReference type="EMBL" id="ACKV01000050">
    <property type="protein sequence ID" value="EEJ42356.1"/>
    <property type="molecule type" value="Genomic_DNA"/>
</dbReference>
<dbReference type="FunFam" id="3.40.50.150:FF:000023">
    <property type="entry name" value="Ribosomal RNA small subunit methyltransferase A"/>
    <property type="match status" value="1"/>
</dbReference>
<dbReference type="Gene3D" id="1.10.8.100">
    <property type="entry name" value="Ribosomal RNA adenine dimethylase-like, domain 2"/>
    <property type="match status" value="1"/>
</dbReference>
<comment type="subcellular location">
    <subcellularLocation>
        <location evidence="8">Cytoplasm</location>
    </subcellularLocation>
</comment>
<feature type="domain" description="Ribosomal RNA adenine methylase transferase N-terminal" evidence="10">
    <location>
        <begin position="46"/>
        <end position="222"/>
    </location>
</feature>
<keyword evidence="1 8" id="KW-0963">Cytoplasm</keyword>
<feature type="binding site" evidence="8 9">
    <location>
        <position position="66"/>
    </location>
    <ligand>
        <name>S-adenosyl-L-methionine</name>
        <dbReference type="ChEBI" id="CHEBI:59789"/>
    </ligand>
</feature>
<comment type="function">
    <text evidence="8">Specifically dimethylates two adjacent adenosines (A1518 and A1519) in the loop of a conserved hairpin near the 3'-end of 16S rRNA in the 30S particle. May play a critical role in biogenesis of 30S subunits.</text>
</comment>
<dbReference type="NCBIfam" id="TIGR00755">
    <property type="entry name" value="ksgA"/>
    <property type="match status" value="1"/>
</dbReference>
<keyword evidence="4 8" id="KW-0808">Transferase</keyword>
<evidence type="ECO:0000256" key="1">
    <source>
        <dbReference type="ARBA" id="ARBA00022490"/>
    </source>
</evidence>
<dbReference type="GO" id="GO:0003723">
    <property type="term" value="F:RNA binding"/>
    <property type="evidence" value="ECO:0007669"/>
    <property type="project" value="UniProtKB-UniRule"/>
</dbReference>
<dbReference type="PANTHER" id="PTHR11727:SF7">
    <property type="entry name" value="DIMETHYLADENOSINE TRANSFERASE-RELATED"/>
    <property type="match status" value="1"/>
</dbReference>
<feature type="binding site" evidence="8 9">
    <location>
        <position position="39"/>
    </location>
    <ligand>
        <name>S-adenosyl-L-methionine</name>
        <dbReference type="ChEBI" id="CHEBI:59789"/>
    </ligand>
</feature>
<dbReference type="InterPro" id="IPR020596">
    <property type="entry name" value="rRNA_Ade_Mease_Trfase_CS"/>
</dbReference>
<keyword evidence="2 8" id="KW-0698">rRNA processing</keyword>
<comment type="caution">
    <text evidence="11">The sequence shown here is derived from an EMBL/GenBank/DDBJ whole genome shotgun (WGS) entry which is preliminary data.</text>
</comment>
<feature type="binding site" evidence="8 9">
    <location>
        <position position="137"/>
    </location>
    <ligand>
        <name>S-adenosyl-L-methionine</name>
        <dbReference type="ChEBI" id="CHEBI:59789"/>
    </ligand>
</feature>
<comment type="similarity">
    <text evidence="8">Belongs to the class I-like SAM-binding methyltransferase superfamily. rRNA adenine N(6)-methyltransferase family. RsmA subfamily.</text>
</comment>
<evidence type="ECO:0000256" key="6">
    <source>
        <dbReference type="ARBA" id="ARBA00022884"/>
    </source>
</evidence>
<dbReference type="Pfam" id="PF00398">
    <property type="entry name" value="RrnaAD"/>
    <property type="match status" value="1"/>
</dbReference>
<accession>C2KK95</accession>
<evidence type="ECO:0000256" key="5">
    <source>
        <dbReference type="ARBA" id="ARBA00022691"/>
    </source>
</evidence>
<keyword evidence="3 8" id="KW-0489">Methyltransferase</keyword>
<comment type="catalytic activity">
    <reaction evidence="7">
        <text>adenosine(2085) in 23S rRNA + 2 S-adenosyl-L-methionine = N(6)-dimethyladenosine(2085) in 23S rRNA + 2 S-adenosyl-L-homocysteine + 2 H(+)</text>
        <dbReference type="Rhea" id="RHEA:42784"/>
        <dbReference type="Rhea" id="RHEA-COMP:10237"/>
        <dbReference type="Rhea" id="RHEA-COMP:10238"/>
        <dbReference type="ChEBI" id="CHEBI:15378"/>
        <dbReference type="ChEBI" id="CHEBI:57856"/>
        <dbReference type="ChEBI" id="CHEBI:59789"/>
        <dbReference type="ChEBI" id="CHEBI:74411"/>
        <dbReference type="ChEBI" id="CHEBI:74493"/>
        <dbReference type="EC" id="2.1.1.184"/>
    </reaction>
</comment>
<feature type="binding site" evidence="8 9">
    <location>
        <position position="112"/>
    </location>
    <ligand>
        <name>S-adenosyl-L-methionine</name>
        <dbReference type="ChEBI" id="CHEBI:59789"/>
    </ligand>
</feature>
<feature type="binding site" evidence="8 9">
    <location>
        <position position="87"/>
    </location>
    <ligand>
        <name>S-adenosyl-L-methionine</name>
        <dbReference type="ChEBI" id="CHEBI:59789"/>
    </ligand>
</feature>
<dbReference type="GO" id="GO:0005829">
    <property type="term" value="C:cytosol"/>
    <property type="evidence" value="ECO:0007669"/>
    <property type="project" value="TreeGrafter"/>
</dbReference>
<dbReference type="AlphaFoldDB" id="C2KK95"/>
<dbReference type="InterPro" id="IPR001737">
    <property type="entry name" value="KsgA/Erm"/>
</dbReference>
<dbReference type="PANTHER" id="PTHR11727">
    <property type="entry name" value="DIMETHYLADENOSINE TRANSFERASE"/>
    <property type="match status" value="1"/>
</dbReference>
<evidence type="ECO:0000256" key="2">
    <source>
        <dbReference type="ARBA" id="ARBA00022552"/>
    </source>
</evidence>
<evidence type="ECO:0000313" key="11">
    <source>
        <dbReference type="EMBL" id="EEJ42356.1"/>
    </source>
</evidence>